<dbReference type="InterPro" id="IPR054098">
    <property type="entry name" value="NGO1945-like_C"/>
</dbReference>
<dbReference type="Pfam" id="PF09836">
    <property type="entry name" value="DUF2063"/>
    <property type="match status" value="1"/>
</dbReference>
<dbReference type="EMBL" id="JMIU01000001">
    <property type="protein sequence ID" value="KDN96649.1"/>
    <property type="molecule type" value="Genomic_DNA"/>
</dbReference>
<dbReference type="Gene3D" id="3.90.930.50">
    <property type="match status" value="1"/>
</dbReference>
<dbReference type="Gene3D" id="1.10.150.690">
    <property type="entry name" value="DUF2063"/>
    <property type="match status" value="1"/>
</dbReference>
<gene>
    <name evidence="3" type="ORF">EI16_10385</name>
</gene>
<evidence type="ECO:0000259" key="1">
    <source>
        <dbReference type="Pfam" id="PF09836"/>
    </source>
</evidence>
<dbReference type="InterPro" id="IPR044922">
    <property type="entry name" value="DUF2063_N_sf"/>
</dbReference>
<organism evidence="3 4">
    <name type="scientific">Hydrogenovibrio marinus</name>
    <dbReference type="NCBI Taxonomy" id="28885"/>
    <lineage>
        <taxon>Bacteria</taxon>
        <taxon>Pseudomonadati</taxon>
        <taxon>Pseudomonadota</taxon>
        <taxon>Gammaproteobacteria</taxon>
        <taxon>Thiotrichales</taxon>
        <taxon>Piscirickettsiaceae</taxon>
        <taxon>Hydrogenovibrio</taxon>
    </lineage>
</organism>
<comment type="caution">
    <text evidence="3">The sequence shown here is derived from an EMBL/GenBank/DDBJ whole genome shotgun (WGS) entry which is preliminary data.</text>
</comment>
<protein>
    <submittedName>
        <fullName evidence="3">Uncharacterized protein</fullName>
    </submittedName>
</protein>
<evidence type="ECO:0000259" key="2">
    <source>
        <dbReference type="Pfam" id="PF22106"/>
    </source>
</evidence>
<dbReference type="InterPro" id="IPR018640">
    <property type="entry name" value="DUF2063"/>
</dbReference>
<dbReference type="Proteomes" id="UP000027341">
    <property type="component" value="Unassembled WGS sequence"/>
</dbReference>
<dbReference type="AlphaFoldDB" id="A0A066ZWK0"/>
<evidence type="ECO:0000313" key="4">
    <source>
        <dbReference type="Proteomes" id="UP000027341"/>
    </source>
</evidence>
<evidence type="ECO:0000313" key="3">
    <source>
        <dbReference type="EMBL" id="KDN96649.1"/>
    </source>
</evidence>
<dbReference type="Pfam" id="PF22106">
    <property type="entry name" value="NGO1945_C"/>
    <property type="match status" value="1"/>
</dbReference>
<reference evidence="3 4" key="1">
    <citation type="submission" date="2014-04" db="EMBL/GenBank/DDBJ databases">
        <title>Draft genome sequence of Hydrogenovibrio marinus MH-110, a model organism for aerobic H2 metabolism.</title>
        <authorList>
            <person name="Cha H.J."/>
            <person name="Jo B.H."/>
            <person name="Hwang B.H."/>
        </authorList>
    </citation>
    <scope>NUCLEOTIDE SEQUENCE [LARGE SCALE GENOMIC DNA]</scope>
    <source>
        <strain evidence="3 4">MH-110</strain>
    </source>
</reference>
<name>A0A066ZWK0_HYDMR</name>
<dbReference type="STRING" id="28885.EI16_10385"/>
<accession>A0A066ZWK0</accession>
<keyword evidence="4" id="KW-1185">Reference proteome</keyword>
<sequence length="248" mass="28831">MQRAFSSHIRDPEHIQYDITNVAGALPIEERRLKLYESLFFNNVYEIFTNQFPVLFSLLGEARWESLIREYMVKHRATTPLFHELGQEFLLFLQSEYEPQSSDPPFLFELAHYEWVEVALAVAPEIGFFNNPQFKPSLDTCYELSPVAWPLSYEWPVNQISVDFIPEVPTEVTTLLVYRDSEDKVQFITLSPSLYHLIVRLDEQEDLTFKELLMSLSESTGQSLDALMSFAEPVLDMFYAKGIIRPVS</sequence>
<feature type="domain" description="Putative DNA-binding" evidence="1">
    <location>
        <begin position="1"/>
        <end position="93"/>
    </location>
</feature>
<proteinExistence type="predicted"/>
<feature type="domain" description="NGO1945-like C-terminal" evidence="2">
    <location>
        <begin position="145"/>
        <end position="238"/>
    </location>
</feature>